<protein>
    <recommendedName>
        <fullName evidence="3">Rhamnosyltransferase</fullName>
    </recommendedName>
</protein>
<reference evidence="1 2" key="1">
    <citation type="journal article" date="2022" name="Microorganisms">
        <title>Genome Sequence and Characterization of a Xanthorhodopsin-Containing, Aerobic Anoxygenic Phototrophic Rhodobacter Species, Isolated from Mesophilic Conditions at Yellowstone National Park.</title>
        <authorList>
            <person name="Kyndt J.A."/>
            <person name="Robertson S."/>
            <person name="Shoffstall I.B."/>
            <person name="Ramaley R.F."/>
            <person name="Meyer T.E."/>
        </authorList>
    </citation>
    <scope>NUCLEOTIDE SEQUENCE [LARGE SCALE GENOMIC DNA]</scope>
    <source>
        <strain evidence="1 2">M37P</strain>
    </source>
</reference>
<dbReference type="Proteomes" id="UP001515660">
    <property type="component" value="Unassembled WGS sequence"/>
</dbReference>
<accession>A0ABX0G5M6</accession>
<sequence length="307" mass="33639">MQIWGHCRFSFFGRSDTGREIDTPEAAFGKLWHPARMAVRFHLMETILLPAIRAQTDPDFRFQIVTSTQMPDLFQDRLDRVTADIPQLRILRSPHGDLNRALRATMAEASGDGSEPSVHFRVDDDDAVSVDYIARLRGAARRVDPGGMVTFPSGVIGFLHQGIARHVTFQKHSIAIGLALVVAPGGRNPFHIQHGVHATLVPSFTDPTFPAYHYTLHSANNTSGYDRLFHLDSSDNRRIQKIIAQNPGFAAGEVTTPKAEAALAAAFPHVAPEALRRAIGRAADPLGLAEEMGFPTAPFTPPVTTAR</sequence>
<evidence type="ECO:0000313" key="1">
    <source>
        <dbReference type="EMBL" id="NHB76562.1"/>
    </source>
</evidence>
<dbReference type="InterPro" id="IPR029044">
    <property type="entry name" value="Nucleotide-diphossugar_trans"/>
</dbReference>
<keyword evidence="2" id="KW-1185">Reference proteome</keyword>
<dbReference type="RefSeq" id="WP_166402599.1">
    <property type="nucleotide sequence ID" value="NZ_JAANHS010000004.1"/>
</dbReference>
<evidence type="ECO:0008006" key="3">
    <source>
        <dbReference type="Google" id="ProtNLM"/>
    </source>
</evidence>
<gene>
    <name evidence="1" type="ORF">G8O29_07375</name>
</gene>
<dbReference type="Pfam" id="PF11316">
    <property type="entry name" value="Rhamno_transf"/>
    <property type="match status" value="1"/>
</dbReference>
<name>A0ABX0G5M6_9RHOB</name>
<proteinExistence type="predicted"/>
<evidence type="ECO:0000313" key="2">
    <source>
        <dbReference type="Proteomes" id="UP001515660"/>
    </source>
</evidence>
<dbReference type="EMBL" id="JAANHS010000004">
    <property type="protein sequence ID" value="NHB76562.1"/>
    <property type="molecule type" value="Genomic_DNA"/>
</dbReference>
<dbReference type="InterPro" id="IPR021466">
    <property type="entry name" value="Put_rhamnosyl_transferase"/>
</dbReference>
<organism evidence="1 2">
    <name type="scientific">Rhodobacter calidifons</name>
    <dbReference type="NCBI Taxonomy" id="2715277"/>
    <lineage>
        <taxon>Bacteria</taxon>
        <taxon>Pseudomonadati</taxon>
        <taxon>Pseudomonadota</taxon>
        <taxon>Alphaproteobacteria</taxon>
        <taxon>Rhodobacterales</taxon>
        <taxon>Rhodobacter group</taxon>
        <taxon>Rhodobacter</taxon>
    </lineage>
</organism>
<dbReference type="SUPFAM" id="SSF53448">
    <property type="entry name" value="Nucleotide-diphospho-sugar transferases"/>
    <property type="match status" value="1"/>
</dbReference>
<comment type="caution">
    <text evidence="1">The sequence shown here is derived from an EMBL/GenBank/DDBJ whole genome shotgun (WGS) entry which is preliminary data.</text>
</comment>